<reference evidence="1 2" key="1">
    <citation type="submission" date="2019-02" db="EMBL/GenBank/DDBJ databases">
        <title>Haloarcula mannanilyticum sp. nov., a mannan degrading haloarchaeon isolated from commercial salt.</title>
        <authorList>
            <person name="Enomoto S."/>
            <person name="Shimane Y."/>
            <person name="Kamekura M."/>
            <person name="Ito T."/>
            <person name="Moriya O."/>
            <person name="Ihara K."/>
            <person name="Takahashi-Ando N."/>
            <person name="Fukushima Y."/>
            <person name="Yoshida Y."/>
            <person name="Usama R."/>
            <person name="Takai K."/>
            <person name="Minegishi H."/>
        </authorList>
    </citation>
    <scope>NUCLEOTIDE SEQUENCE [LARGE SCALE GENOMIC DNA]</scope>
    <source>
        <strain evidence="1 2">MD130-1</strain>
    </source>
</reference>
<accession>A0A4C2ELY3</accession>
<sequence>MNETPLVFSHEYTTQATPSGTRVYVDVTAENGGDEQITPDGQVPNITCTFLDNAGETLHEAGKQLVQPVAVGESMSLEFPLTIDTEDVTRYELRCEWVES</sequence>
<keyword evidence="2" id="KW-1185">Reference proteome</keyword>
<name>A0A4C2ELY3_9EURY</name>
<proteinExistence type="predicted"/>
<comment type="caution">
    <text evidence="1">The sequence shown here is derived from an EMBL/GenBank/DDBJ whole genome shotgun (WGS) entry which is preliminary data.</text>
</comment>
<evidence type="ECO:0000313" key="1">
    <source>
        <dbReference type="EMBL" id="GCF15336.1"/>
    </source>
</evidence>
<organism evidence="1 2">
    <name type="scientific">Haloarcula mannanilytica</name>
    <dbReference type="NCBI Taxonomy" id="2509225"/>
    <lineage>
        <taxon>Archaea</taxon>
        <taxon>Methanobacteriati</taxon>
        <taxon>Methanobacteriota</taxon>
        <taxon>Stenosarchaea group</taxon>
        <taxon>Halobacteria</taxon>
        <taxon>Halobacteriales</taxon>
        <taxon>Haloarculaceae</taxon>
        <taxon>Haloarcula</taxon>
    </lineage>
</organism>
<evidence type="ECO:0000313" key="2">
    <source>
        <dbReference type="Proteomes" id="UP000304382"/>
    </source>
</evidence>
<protein>
    <recommendedName>
        <fullName evidence="3">DUF4352 domain-containing protein</fullName>
    </recommendedName>
</protein>
<dbReference type="AlphaFoldDB" id="A0A4C2ELY3"/>
<gene>
    <name evidence="1" type="ORF">Harman_32710</name>
</gene>
<dbReference type="EMBL" id="BIXZ01000007">
    <property type="protein sequence ID" value="GCF15336.1"/>
    <property type="molecule type" value="Genomic_DNA"/>
</dbReference>
<evidence type="ECO:0008006" key="3">
    <source>
        <dbReference type="Google" id="ProtNLM"/>
    </source>
</evidence>
<dbReference type="Proteomes" id="UP000304382">
    <property type="component" value="Unassembled WGS sequence"/>
</dbReference>